<dbReference type="FunCoup" id="F2TZ14">
    <property type="interactions" value="400"/>
</dbReference>
<feature type="transmembrane region" description="Helical" evidence="26">
    <location>
        <begin position="186"/>
        <end position="206"/>
    </location>
</feature>
<sequence length="543" mass="58725">MAGDGDEALLALRPPNLPWYRATRYTLAIWAFFGFLNVYALRVNLSVAIVKMSSEYNWGNWQSSIVLSSFFYGYIVTQLPGGWLATRFGGKLVFAYGVLCTTVLTLLTPLASERLPVLVALRIVEGLGEGVTYPAMHAMWAKWAPPAERSQLATIAYSGAFLGTVVALPASGALADSNFLGGWPSVFYVFGAIGCVWFVFWMLLIADSPAKHKRISAEERDYIMGSISAVQGKQEHVPTPWKAIFTSVPVYAIIVNHTTQNWGFYTLLTCLPTYFNDVLQFNISSSGIYASLPYLALFLVTLAGGQLADYFRVHNILSTTWVRKLHNTTAYTIAVIFLVLAGYTGKANVSPTDPGLLGSTGLSKSEALAVTYLTISTGALGLTQSGFNINHLDVSPRFAGVLMGITNGFATIPGFVAPTVAGAIASCGLCDNDKSPFNGTYWEGPNKCPPTNGTVAQMHRYHKCTIDDAQHQWRLVFFISAGVFAFGSLVFLIFGSGKVQPFNTPSSLLRSDAENGTPSLTESSALLQNVDGNARTRVSPINA</sequence>
<evidence type="ECO:0000256" key="3">
    <source>
        <dbReference type="ARBA" id="ARBA00004638"/>
    </source>
</evidence>
<reference evidence="28" key="1">
    <citation type="submission" date="2009-08" db="EMBL/GenBank/DDBJ databases">
        <title>Annotation of Salpingoeca rosetta.</title>
        <authorList>
            <consortium name="The Broad Institute Genome Sequencing Platform"/>
            <person name="Russ C."/>
            <person name="Cuomo C."/>
            <person name="Burger G."/>
            <person name="Gray M.W."/>
            <person name="Holland P.W.H."/>
            <person name="King N."/>
            <person name="Lang F.B.F."/>
            <person name="Roger A.J."/>
            <person name="Ruiz-Trillo I."/>
            <person name="Young S.K."/>
            <person name="Zeng Q."/>
            <person name="Gargeya S."/>
            <person name="Alvarado L."/>
            <person name="Berlin A."/>
            <person name="Chapman S.B."/>
            <person name="Chen Z."/>
            <person name="Freedman E."/>
            <person name="Gellesch M."/>
            <person name="Goldberg J."/>
            <person name="Griggs A."/>
            <person name="Gujja S."/>
            <person name="Heilman E."/>
            <person name="Heiman D."/>
            <person name="Howarth C."/>
            <person name="Mehta T."/>
            <person name="Neiman D."/>
            <person name="Pearson M."/>
            <person name="Roberts A."/>
            <person name="Saif S."/>
            <person name="Shea T."/>
            <person name="Shenoy N."/>
            <person name="Sisk P."/>
            <person name="Stolte C."/>
            <person name="Sykes S."/>
            <person name="White J."/>
            <person name="Yandava C."/>
            <person name="Haas B."/>
            <person name="Nusbaum C."/>
            <person name="Birren B."/>
        </authorList>
    </citation>
    <scope>NUCLEOTIDE SEQUENCE [LARGE SCALE GENOMIC DNA]</scope>
    <source>
        <strain evidence="28">ATCC 50818</strain>
    </source>
</reference>
<evidence type="ECO:0000256" key="19">
    <source>
        <dbReference type="ARBA" id="ARBA00051447"/>
    </source>
</evidence>
<proteinExistence type="predicted"/>
<dbReference type="Proteomes" id="UP000007799">
    <property type="component" value="Unassembled WGS sequence"/>
</dbReference>
<evidence type="ECO:0000256" key="1">
    <source>
        <dbReference type="ARBA" id="ARBA00004432"/>
    </source>
</evidence>
<gene>
    <name evidence="28" type="ORF">PTSG_01814</name>
</gene>
<evidence type="ECO:0000256" key="17">
    <source>
        <dbReference type="ARBA" id="ARBA00050625"/>
    </source>
</evidence>
<feature type="transmembrane region" description="Helical" evidence="26">
    <location>
        <begin position="152"/>
        <end position="174"/>
    </location>
</feature>
<comment type="catalytic activity">
    <reaction evidence="17">
        <text>N-acetylneuraminate(in) + H(+)(in) = N-acetylneuraminate(out) + H(+)(out)</text>
        <dbReference type="Rhea" id="RHEA:28987"/>
        <dbReference type="ChEBI" id="CHEBI:15378"/>
        <dbReference type="ChEBI" id="CHEBI:35418"/>
    </reaction>
    <physiologicalReaction direction="right-to-left" evidence="17">
        <dbReference type="Rhea" id="RHEA:28989"/>
    </physiologicalReaction>
</comment>
<dbReference type="GO" id="GO:0005765">
    <property type="term" value="C:lysosomal membrane"/>
    <property type="evidence" value="ECO:0007669"/>
    <property type="project" value="UniProtKB-SubCell"/>
</dbReference>
<evidence type="ECO:0000256" key="11">
    <source>
        <dbReference type="ARBA" id="ARBA00023136"/>
    </source>
</evidence>
<evidence type="ECO:0000256" key="8">
    <source>
        <dbReference type="ARBA" id="ARBA00022847"/>
    </source>
</evidence>
<evidence type="ECO:0000256" key="12">
    <source>
        <dbReference type="ARBA" id="ARBA00023180"/>
    </source>
</evidence>
<keyword evidence="13" id="KW-0458">Lysosome</keyword>
<dbReference type="FunFam" id="1.20.1250.20:FF:000067">
    <property type="entry name" value="sialin isoform X2"/>
    <property type="match status" value="1"/>
</dbReference>
<dbReference type="RefSeq" id="XP_004997794.1">
    <property type="nucleotide sequence ID" value="XM_004997737.1"/>
</dbReference>
<dbReference type="Gene3D" id="1.20.1250.20">
    <property type="entry name" value="MFS general substrate transporter like domains"/>
    <property type="match status" value="2"/>
</dbReference>
<keyword evidence="14" id="KW-0968">Cytoplasmic vesicle</keyword>
<keyword evidence="5" id="KW-0813">Transport</keyword>
<evidence type="ECO:0000256" key="7">
    <source>
        <dbReference type="ARBA" id="ARBA00022692"/>
    </source>
</evidence>
<evidence type="ECO:0000256" key="23">
    <source>
        <dbReference type="ARBA" id="ARBA00080244"/>
    </source>
</evidence>
<dbReference type="PANTHER" id="PTHR11662:SF399">
    <property type="entry name" value="FI19708P1-RELATED"/>
    <property type="match status" value="1"/>
</dbReference>
<protein>
    <recommendedName>
        <fullName evidence="22">Sialin</fullName>
    </recommendedName>
    <alternativeName>
        <fullName evidence="25">H(+)/nitrate cotransporter</fullName>
    </alternativeName>
    <alternativeName>
        <fullName evidence="23">H(+)/sialic acid cotransporter</fullName>
    </alternativeName>
    <alternativeName>
        <fullName evidence="24">Vesicular excitatory amino acid transporter</fullName>
    </alternativeName>
</protein>
<dbReference type="Pfam" id="PF07690">
    <property type="entry name" value="MFS_1"/>
    <property type="match status" value="1"/>
</dbReference>
<keyword evidence="29" id="KW-1185">Reference proteome</keyword>
<evidence type="ECO:0000256" key="15">
    <source>
        <dbReference type="ARBA" id="ARBA00050101"/>
    </source>
</evidence>
<dbReference type="OMA" id="LITFWMP"/>
<evidence type="ECO:0000256" key="14">
    <source>
        <dbReference type="ARBA" id="ARBA00023329"/>
    </source>
</evidence>
<evidence type="ECO:0000256" key="25">
    <source>
        <dbReference type="ARBA" id="ARBA00081925"/>
    </source>
</evidence>
<dbReference type="KEGG" id="sre:PTSG_01814"/>
<evidence type="ECO:0000256" key="2">
    <source>
        <dbReference type="ARBA" id="ARBA00004554"/>
    </source>
</evidence>
<comment type="function">
    <text evidence="21">Receptor for CM101, a polysaccharide produced by group B Streptococcus with antipathoangiogenic properties.</text>
</comment>
<dbReference type="InterPro" id="IPR050382">
    <property type="entry name" value="MFS_Na/Anion_cotransporter"/>
</dbReference>
<keyword evidence="10" id="KW-0770">Synapse</keyword>
<accession>F2TZ14</accession>
<dbReference type="PROSITE" id="PS50850">
    <property type="entry name" value="MFS"/>
    <property type="match status" value="1"/>
</dbReference>
<evidence type="ECO:0000256" key="18">
    <source>
        <dbReference type="ARBA" id="ARBA00051403"/>
    </source>
</evidence>
<dbReference type="PANTHER" id="PTHR11662">
    <property type="entry name" value="SOLUTE CARRIER FAMILY 17"/>
    <property type="match status" value="1"/>
</dbReference>
<dbReference type="EMBL" id="GL832957">
    <property type="protein sequence ID" value="EGD78838.1"/>
    <property type="molecule type" value="Genomic_DNA"/>
</dbReference>
<dbReference type="STRING" id="946362.F2TZ14"/>
<dbReference type="InParanoid" id="F2TZ14"/>
<evidence type="ECO:0000256" key="5">
    <source>
        <dbReference type="ARBA" id="ARBA00022448"/>
    </source>
</evidence>
<dbReference type="InterPro" id="IPR011701">
    <property type="entry name" value="MFS"/>
</dbReference>
<evidence type="ECO:0000256" key="6">
    <source>
        <dbReference type="ARBA" id="ARBA00022475"/>
    </source>
</evidence>
<evidence type="ECO:0000256" key="4">
    <source>
        <dbReference type="ARBA" id="ARBA00004656"/>
    </source>
</evidence>
<evidence type="ECO:0000256" key="22">
    <source>
        <dbReference type="ARBA" id="ARBA00069713"/>
    </source>
</evidence>
<comment type="catalytic activity">
    <reaction evidence="20">
        <text>D-glucuronate(out) + H(+)(out) = D-glucuronate(in) + H(+)(in)</text>
        <dbReference type="Rhea" id="RHEA:72591"/>
        <dbReference type="ChEBI" id="CHEBI:15378"/>
        <dbReference type="ChEBI" id="CHEBI:58720"/>
    </reaction>
    <physiologicalReaction direction="left-to-right" evidence="20">
        <dbReference type="Rhea" id="RHEA:72592"/>
    </physiologicalReaction>
</comment>
<comment type="catalytic activity">
    <reaction evidence="19">
        <text>L-glutamate(out) = L-glutamate(in)</text>
        <dbReference type="Rhea" id="RHEA:66336"/>
        <dbReference type="ChEBI" id="CHEBI:29985"/>
    </reaction>
    <physiologicalReaction direction="left-to-right" evidence="19">
        <dbReference type="Rhea" id="RHEA:66337"/>
    </physiologicalReaction>
</comment>
<keyword evidence="11 26" id="KW-0472">Membrane</keyword>
<evidence type="ECO:0000256" key="24">
    <source>
        <dbReference type="ARBA" id="ARBA00081195"/>
    </source>
</evidence>
<evidence type="ECO:0000256" key="20">
    <source>
        <dbReference type="ARBA" id="ARBA00051612"/>
    </source>
</evidence>
<dbReference type="GeneID" id="16078388"/>
<keyword evidence="6" id="KW-1003">Cell membrane</keyword>
<dbReference type="eggNOG" id="KOG2532">
    <property type="taxonomic scope" value="Eukaryota"/>
</dbReference>
<dbReference type="InterPro" id="IPR036259">
    <property type="entry name" value="MFS_trans_sf"/>
</dbReference>
<evidence type="ECO:0000313" key="28">
    <source>
        <dbReference type="EMBL" id="EGD78838.1"/>
    </source>
</evidence>
<feature type="transmembrane region" description="Helical" evidence="26">
    <location>
        <begin position="22"/>
        <end position="41"/>
    </location>
</feature>
<feature type="domain" description="Major facilitator superfamily (MFS) profile" evidence="27">
    <location>
        <begin position="23"/>
        <end position="499"/>
    </location>
</feature>
<evidence type="ECO:0000313" key="29">
    <source>
        <dbReference type="Proteomes" id="UP000007799"/>
    </source>
</evidence>
<evidence type="ECO:0000256" key="9">
    <source>
        <dbReference type="ARBA" id="ARBA00022989"/>
    </source>
</evidence>
<name>F2TZ14_SALR5</name>
<dbReference type="CDD" id="cd17318">
    <property type="entry name" value="MFS_SLC17"/>
    <property type="match status" value="1"/>
</dbReference>
<dbReference type="GO" id="GO:0030658">
    <property type="term" value="C:transport vesicle membrane"/>
    <property type="evidence" value="ECO:0007669"/>
    <property type="project" value="UniProtKB-SubCell"/>
</dbReference>
<comment type="catalytic activity">
    <reaction evidence="15">
        <text>2 nitrate(out) + H(+)(out) = 2 nitrate(in) + H(+)(in)</text>
        <dbReference type="Rhea" id="RHEA:71539"/>
        <dbReference type="ChEBI" id="CHEBI:15378"/>
        <dbReference type="ChEBI" id="CHEBI:17632"/>
    </reaction>
    <physiologicalReaction direction="left-to-right" evidence="15">
        <dbReference type="Rhea" id="RHEA:71540"/>
    </physiologicalReaction>
</comment>
<dbReference type="SUPFAM" id="SSF103473">
    <property type="entry name" value="MFS general substrate transporter"/>
    <property type="match status" value="1"/>
</dbReference>
<comment type="catalytic activity">
    <reaction evidence="16">
        <text>L-aspartate(out) = L-aspartate(in)</text>
        <dbReference type="Rhea" id="RHEA:66332"/>
        <dbReference type="ChEBI" id="CHEBI:29991"/>
    </reaction>
    <physiologicalReaction direction="left-to-right" evidence="16">
        <dbReference type="Rhea" id="RHEA:66333"/>
    </physiologicalReaction>
</comment>
<organism evidence="29">
    <name type="scientific">Salpingoeca rosetta (strain ATCC 50818 / BSB-021)</name>
    <dbReference type="NCBI Taxonomy" id="946362"/>
    <lineage>
        <taxon>Eukaryota</taxon>
        <taxon>Choanoflagellata</taxon>
        <taxon>Craspedida</taxon>
        <taxon>Salpingoecidae</taxon>
        <taxon>Salpingoeca</taxon>
    </lineage>
</organism>
<dbReference type="FunFam" id="1.20.1250.20:FF:000003">
    <property type="entry name" value="Solute carrier family 17 member 3"/>
    <property type="match status" value="1"/>
</dbReference>
<keyword evidence="8" id="KW-0769">Symport</keyword>
<feature type="transmembrane region" description="Helical" evidence="26">
    <location>
        <begin position="61"/>
        <end position="85"/>
    </location>
</feature>
<keyword evidence="12" id="KW-0325">Glycoprotein</keyword>
<dbReference type="GO" id="GO:0015293">
    <property type="term" value="F:symporter activity"/>
    <property type="evidence" value="ECO:0007669"/>
    <property type="project" value="UniProtKB-KW"/>
</dbReference>
<comment type="subcellular location">
    <subcellularLocation>
        <location evidence="2">Basolateral cell membrane</location>
        <topology evidence="2">Multi-pass membrane protein</topology>
    </subcellularLocation>
    <subcellularLocation>
        <location evidence="3">Cytoplasmic vesicle</location>
        <location evidence="3">Secretory vesicle membrane</location>
        <topology evidence="3">Multi-pass membrane protein</topology>
    </subcellularLocation>
    <subcellularLocation>
        <location evidence="1">Cytoplasmic vesicle</location>
        <location evidence="1">Secretory vesicle</location>
        <location evidence="1">Synaptic vesicle membrane</location>
    </subcellularLocation>
    <subcellularLocation>
        <location evidence="4">Lysosome membrane</location>
    </subcellularLocation>
</comment>
<dbReference type="AlphaFoldDB" id="F2TZ14"/>
<feature type="transmembrane region" description="Helical" evidence="26">
    <location>
        <begin position="475"/>
        <end position="495"/>
    </location>
</feature>
<comment type="catalytic activity">
    <reaction evidence="18">
        <text>N-acetyl-L-aspartyl-L-glutamate(out) = N-acetyl-L-aspartyl-L-glutamate(in)</text>
        <dbReference type="Rhea" id="RHEA:72599"/>
        <dbReference type="ChEBI" id="CHEBI:76931"/>
    </reaction>
    <physiologicalReaction direction="left-to-right" evidence="18">
        <dbReference type="Rhea" id="RHEA:72600"/>
    </physiologicalReaction>
</comment>
<evidence type="ECO:0000256" key="13">
    <source>
        <dbReference type="ARBA" id="ARBA00023228"/>
    </source>
</evidence>
<feature type="transmembrane region" description="Helical" evidence="26">
    <location>
        <begin position="328"/>
        <end position="345"/>
    </location>
</feature>
<keyword evidence="7 26" id="KW-0812">Transmembrane</keyword>
<dbReference type="InterPro" id="IPR020846">
    <property type="entry name" value="MFS_dom"/>
</dbReference>
<evidence type="ECO:0000256" key="21">
    <source>
        <dbReference type="ARBA" id="ARBA00056891"/>
    </source>
</evidence>
<dbReference type="GO" id="GO:0046942">
    <property type="term" value="P:carboxylic acid transport"/>
    <property type="evidence" value="ECO:0007669"/>
    <property type="project" value="UniProtKB-ARBA"/>
</dbReference>
<evidence type="ECO:0000256" key="26">
    <source>
        <dbReference type="SAM" id="Phobius"/>
    </source>
</evidence>
<feature type="transmembrane region" description="Helical" evidence="26">
    <location>
        <begin position="288"/>
        <end position="308"/>
    </location>
</feature>
<keyword evidence="9 26" id="KW-1133">Transmembrane helix</keyword>
<dbReference type="OrthoDB" id="2985014at2759"/>
<evidence type="ECO:0000256" key="16">
    <source>
        <dbReference type="ARBA" id="ARBA00050554"/>
    </source>
</evidence>
<feature type="transmembrane region" description="Helical" evidence="26">
    <location>
        <begin position="92"/>
        <end position="111"/>
    </location>
</feature>
<evidence type="ECO:0000259" key="27">
    <source>
        <dbReference type="PROSITE" id="PS50850"/>
    </source>
</evidence>
<evidence type="ECO:0000256" key="10">
    <source>
        <dbReference type="ARBA" id="ARBA00023018"/>
    </source>
</evidence>